<keyword evidence="3" id="KW-0472">Membrane</keyword>
<dbReference type="CDD" id="cd01959">
    <property type="entry name" value="nsLTP2"/>
    <property type="match status" value="1"/>
</dbReference>
<dbReference type="InterPro" id="IPR036312">
    <property type="entry name" value="Bifun_inhib/LTP/seed_sf"/>
</dbReference>
<evidence type="ECO:0000313" key="5">
    <source>
        <dbReference type="EnsemblPlants" id="QL04p011999:mrna:CDS:1"/>
    </source>
</evidence>
<sequence>MKLIHTRSDLPNNLTPFKRWTSVTYCFYKLQGRPYPIPMYRSLSSLSLSFFIASVKKLRMKKASYVVLCAMAVVAMLLFEAPLMAKAVTCSPLQLSSCIAAITSSAPPSSTCCTKLREQRPCLCGYLKDPNLRQYVNSPGARKVASTCGVPFPSC</sequence>
<dbReference type="Pfam" id="PF00234">
    <property type="entry name" value="Tryp_alpha_amyl"/>
    <property type="match status" value="1"/>
</dbReference>
<reference evidence="5 6" key="1">
    <citation type="journal article" date="2016" name="G3 (Bethesda)">
        <title>First Draft Assembly and Annotation of the Genome of a California Endemic Oak Quercus lobata Nee (Fagaceae).</title>
        <authorList>
            <person name="Sork V.L."/>
            <person name="Fitz-Gibbon S.T."/>
            <person name="Puiu D."/>
            <person name="Crepeau M."/>
            <person name="Gugger P.F."/>
            <person name="Sherman R."/>
            <person name="Stevens K."/>
            <person name="Langley C.H."/>
            <person name="Pellegrini M."/>
            <person name="Salzberg S.L."/>
        </authorList>
    </citation>
    <scope>NUCLEOTIDE SEQUENCE [LARGE SCALE GENOMIC DNA]</scope>
    <source>
        <strain evidence="5 6">cv. SW786</strain>
    </source>
</reference>
<dbReference type="InterPro" id="IPR016140">
    <property type="entry name" value="Bifunc_inhib/LTP/seed_store"/>
</dbReference>
<evidence type="ECO:0000259" key="4">
    <source>
        <dbReference type="SMART" id="SM00499"/>
    </source>
</evidence>
<organism evidence="5 6">
    <name type="scientific">Quercus lobata</name>
    <name type="common">Valley oak</name>
    <dbReference type="NCBI Taxonomy" id="97700"/>
    <lineage>
        <taxon>Eukaryota</taxon>
        <taxon>Viridiplantae</taxon>
        <taxon>Streptophyta</taxon>
        <taxon>Embryophyta</taxon>
        <taxon>Tracheophyta</taxon>
        <taxon>Spermatophyta</taxon>
        <taxon>Magnoliopsida</taxon>
        <taxon>eudicotyledons</taxon>
        <taxon>Gunneridae</taxon>
        <taxon>Pentapetalae</taxon>
        <taxon>rosids</taxon>
        <taxon>fabids</taxon>
        <taxon>Fagales</taxon>
        <taxon>Fagaceae</taxon>
        <taxon>Quercus</taxon>
    </lineage>
</organism>
<reference evidence="5" key="2">
    <citation type="submission" date="2021-01" db="UniProtKB">
        <authorList>
            <consortium name="EnsemblPlants"/>
        </authorList>
    </citation>
    <scope>IDENTIFICATION</scope>
</reference>
<dbReference type="PANTHER" id="PTHR33214:SF69">
    <property type="entry name" value="BIFUNCTIONAL INHIBITOR_LIPID-TRANSFER PROTEIN_SEED STORAGE 2S ALBUMIN SUPERFAMILY PROTEIN"/>
    <property type="match status" value="1"/>
</dbReference>
<dbReference type="Gene3D" id="1.10.110.10">
    <property type="entry name" value="Plant lipid-transfer and hydrophobic proteins"/>
    <property type="match status" value="1"/>
</dbReference>
<keyword evidence="1" id="KW-0813">Transport</keyword>
<dbReference type="SMART" id="SM00499">
    <property type="entry name" value="AAI"/>
    <property type="match status" value="1"/>
</dbReference>
<protein>
    <recommendedName>
        <fullName evidence="4">Bifunctional inhibitor/plant lipid transfer protein/seed storage helical domain-containing protein</fullName>
    </recommendedName>
</protein>
<dbReference type="InParanoid" id="A0A7N2LC52"/>
<name>A0A7N2LC52_QUELO</name>
<accession>A0A7N2LC52</accession>
<dbReference type="EnsemblPlants" id="QL04p011999:mrna">
    <property type="protein sequence ID" value="QL04p011999:mrna:CDS:1"/>
    <property type="gene ID" value="QL04p011999"/>
</dbReference>
<feature type="transmembrane region" description="Helical" evidence="3">
    <location>
        <begin position="65"/>
        <end position="85"/>
    </location>
</feature>
<dbReference type="GO" id="GO:0008289">
    <property type="term" value="F:lipid binding"/>
    <property type="evidence" value="ECO:0007669"/>
    <property type="project" value="UniProtKB-KW"/>
</dbReference>
<keyword evidence="3" id="KW-1133">Transmembrane helix</keyword>
<dbReference type="Gramene" id="QL04p011999:mrna">
    <property type="protein sequence ID" value="QL04p011999:mrna:CDS:1"/>
    <property type="gene ID" value="QL04p011999"/>
</dbReference>
<keyword evidence="3" id="KW-0812">Transmembrane</keyword>
<feature type="domain" description="Bifunctional inhibitor/plant lipid transfer protein/seed storage helical" evidence="4">
    <location>
        <begin position="90"/>
        <end position="155"/>
    </location>
</feature>
<dbReference type="GO" id="GO:0006869">
    <property type="term" value="P:lipid transport"/>
    <property type="evidence" value="ECO:0007669"/>
    <property type="project" value="InterPro"/>
</dbReference>
<dbReference type="AlphaFoldDB" id="A0A7N2LC52"/>
<dbReference type="Proteomes" id="UP000594261">
    <property type="component" value="Chromosome 4"/>
</dbReference>
<dbReference type="FunCoup" id="A0A7N2LC52">
    <property type="interactions" value="484"/>
</dbReference>
<dbReference type="PANTHER" id="PTHR33214">
    <property type="entry name" value="BIFUNCTIONAL INHIBITOR/LIPID-TRANSFER PROTEIN/SEED STORAGE 2S ALBUMIN SUPERFAMILY PROTEIN"/>
    <property type="match status" value="1"/>
</dbReference>
<dbReference type="SUPFAM" id="SSF47699">
    <property type="entry name" value="Bifunctional inhibitor/lipid-transfer protein/seed storage 2S albumin"/>
    <property type="match status" value="1"/>
</dbReference>
<dbReference type="InterPro" id="IPR033872">
    <property type="entry name" value="nsLTP2"/>
</dbReference>
<dbReference type="EMBL" id="LRBV02000004">
    <property type="status" value="NOT_ANNOTATED_CDS"/>
    <property type="molecule type" value="Genomic_DNA"/>
</dbReference>
<keyword evidence="6" id="KW-1185">Reference proteome</keyword>
<evidence type="ECO:0000256" key="2">
    <source>
        <dbReference type="ARBA" id="ARBA00023121"/>
    </source>
</evidence>
<keyword evidence="2" id="KW-0446">Lipid-binding</keyword>
<evidence type="ECO:0000256" key="1">
    <source>
        <dbReference type="ARBA" id="ARBA00022448"/>
    </source>
</evidence>
<evidence type="ECO:0000256" key="3">
    <source>
        <dbReference type="SAM" id="Phobius"/>
    </source>
</evidence>
<evidence type="ECO:0000313" key="6">
    <source>
        <dbReference type="Proteomes" id="UP000594261"/>
    </source>
</evidence>
<proteinExistence type="predicted"/>